<dbReference type="AlphaFoldDB" id="A0ABD3UR00"/>
<evidence type="ECO:0000256" key="2">
    <source>
        <dbReference type="ARBA" id="ARBA00023015"/>
    </source>
</evidence>
<keyword evidence="4" id="KW-0539">Nucleus</keyword>
<gene>
    <name evidence="7" type="ORF">ACJIZ3_012325</name>
</gene>
<dbReference type="InterPro" id="IPR024097">
    <property type="entry name" value="bHLH_ZIP_TF"/>
</dbReference>
<evidence type="ECO:0000256" key="3">
    <source>
        <dbReference type="ARBA" id="ARBA00023163"/>
    </source>
</evidence>
<dbReference type="PANTHER" id="PTHR12565:SF184">
    <property type="entry name" value="BHLH TRANSCRIPTION FACTOR"/>
    <property type="match status" value="1"/>
</dbReference>
<dbReference type="SMART" id="SM00353">
    <property type="entry name" value="HLH"/>
    <property type="match status" value="1"/>
</dbReference>
<dbReference type="GO" id="GO:0006355">
    <property type="term" value="P:regulation of DNA-templated transcription"/>
    <property type="evidence" value="ECO:0007669"/>
    <property type="project" value="UniProtKB-ARBA"/>
</dbReference>
<dbReference type="Pfam" id="PF00010">
    <property type="entry name" value="HLH"/>
    <property type="match status" value="1"/>
</dbReference>
<comment type="caution">
    <text evidence="7">The sequence shown here is derived from an EMBL/GenBank/DDBJ whole genome shotgun (WGS) entry which is preliminary data.</text>
</comment>
<dbReference type="Proteomes" id="UP001634393">
    <property type="component" value="Unassembled WGS sequence"/>
</dbReference>
<feature type="region of interest" description="Disordered" evidence="5">
    <location>
        <begin position="175"/>
        <end position="267"/>
    </location>
</feature>
<evidence type="ECO:0000256" key="5">
    <source>
        <dbReference type="SAM" id="MobiDB-lite"/>
    </source>
</evidence>
<evidence type="ECO:0000313" key="7">
    <source>
        <dbReference type="EMBL" id="KAL3850443.1"/>
    </source>
</evidence>
<evidence type="ECO:0000256" key="1">
    <source>
        <dbReference type="ARBA" id="ARBA00004123"/>
    </source>
</evidence>
<dbReference type="InterPro" id="IPR011598">
    <property type="entry name" value="bHLH_dom"/>
</dbReference>
<feature type="compositionally biased region" description="Low complexity" evidence="5">
    <location>
        <begin position="175"/>
        <end position="186"/>
    </location>
</feature>
<name>A0ABD3UR00_9LAMI</name>
<dbReference type="InterPro" id="IPR036638">
    <property type="entry name" value="HLH_DNA-bd_sf"/>
</dbReference>
<accession>A0ABD3UR00</accession>
<feature type="compositionally biased region" description="Basic residues" evidence="5">
    <location>
        <begin position="199"/>
        <end position="209"/>
    </location>
</feature>
<feature type="region of interest" description="Disordered" evidence="5">
    <location>
        <begin position="121"/>
        <end position="158"/>
    </location>
</feature>
<feature type="compositionally biased region" description="Basic and acidic residues" evidence="5">
    <location>
        <begin position="244"/>
        <end position="267"/>
    </location>
</feature>
<keyword evidence="3" id="KW-0804">Transcription</keyword>
<organism evidence="7 8">
    <name type="scientific">Penstemon smallii</name>
    <dbReference type="NCBI Taxonomy" id="265156"/>
    <lineage>
        <taxon>Eukaryota</taxon>
        <taxon>Viridiplantae</taxon>
        <taxon>Streptophyta</taxon>
        <taxon>Embryophyta</taxon>
        <taxon>Tracheophyta</taxon>
        <taxon>Spermatophyta</taxon>
        <taxon>Magnoliopsida</taxon>
        <taxon>eudicotyledons</taxon>
        <taxon>Gunneridae</taxon>
        <taxon>Pentapetalae</taxon>
        <taxon>asterids</taxon>
        <taxon>lamiids</taxon>
        <taxon>Lamiales</taxon>
        <taxon>Plantaginaceae</taxon>
        <taxon>Cheloneae</taxon>
        <taxon>Penstemon</taxon>
    </lineage>
</organism>
<feature type="compositionally biased region" description="Polar residues" evidence="5">
    <location>
        <begin position="187"/>
        <end position="196"/>
    </location>
</feature>
<feature type="domain" description="BHLH" evidence="6">
    <location>
        <begin position="278"/>
        <end position="328"/>
    </location>
</feature>
<dbReference type="SUPFAM" id="SSF47459">
    <property type="entry name" value="HLH, helix-loop-helix DNA-binding domain"/>
    <property type="match status" value="1"/>
</dbReference>
<sequence>MMDKHYSMNSGVPVSWNGPNCPPDQSFLDHYSHFESALNSMSSSPIASTSGLSNDPFALRELIGKLSAGNGNLQTTAATPPLPSLSASADPGFAERAAKFSCFGSRSFNGRTVINSAELGHRSSSPLMGNAKLPRVSSSPAFKNGGSSVENKNLSQSQMELRPVYKKFSNFLGSNDSSNEDSSVSEQIPSKASNELNSRKRKGISRGRGKFKEDGSEGIGCDENGNSKRLKQTESNKNGNLGSKTEDETKGECNGEEEKQKEAEPIKDYIHVRARRGQATDSHSLAERVRREKISERMKLLQDLVPNCNKVTGKALMLDEIINYVQSLQHQVEFLSMKLSSVNPEMDFNMENVQTKDMYPSSQLLHDTKISSGPMTQCSMDPGPLDGPSGHNLGIQLPSVHEFSEILPQFQSFCEDDLHSIVQMGFGHNHVMNFPVPNQESNMKVKR</sequence>
<comment type="subcellular location">
    <subcellularLocation>
        <location evidence="1">Nucleus</location>
    </subcellularLocation>
</comment>
<dbReference type="FunFam" id="4.10.280.10:FF:000002">
    <property type="entry name" value="Basic helix-loop-helix transcription factor"/>
    <property type="match status" value="1"/>
</dbReference>
<dbReference type="GO" id="GO:0005634">
    <property type="term" value="C:nucleus"/>
    <property type="evidence" value="ECO:0007669"/>
    <property type="project" value="UniProtKB-SubCell"/>
</dbReference>
<reference evidence="7 8" key="1">
    <citation type="submission" date="2024-12" db="EMBL/GenBank/DDBJ databases">
        <title>The unique morphological basis and parallel evolutionary history of personate flowers in Penstemon.</title>
        <authorList>
            <person name="Depatie T.H."/>
            <person name="Wessinger C.A."/>
        </authorList>
    </citation>
    <scope>NUCLEOTIDE SEQUENCE [LARGE SCALE GENOMIC DNA]</scope>
    <source>
        <strain evidence="7">WTNN_2</strain>
        <tissue evidence="7">Leaf</tissue>
    </source>
</reference>
<dbReference type="CDD" id="cd18919">
    <property type="entry name" value="bHLH_AtBPE_like"/>
    <property type="match status" value="1"/>
</dbReference>
<feature type="compositionally biased region" description="Polar residues" evidence="5">
    <location>
        <begin position="136"/>
        <end position="158"/>
    </location>
</feature>
<evidence type="ECO:0000259" key="6">
    <source>
        <dbReference type="PROSITE" id="PS50888"/>
    </source>
</evidence>
<dbReference type="Gene3D" id="4.10.280.10">
    <property type="entry name" value="Helix-loop-helix DNA-binding domain"/>
    <property type="match status" value="1"/>
</dbReference>
<dbReference type="PROSITE" id="PS50888">
    <property type="entry name" value="BHLH"/>
    <property type="match status" value="1"/>
</dbReference>
<feature type="compositionally biased region" description="Polar residues" evidence="5">
    <location>
        <begin position="233"/>
        <end position="243"/>
    </location>
</feature>
<keyword evidence="8" id="KW-1185">Reference proteome</keyword>
<keyword evidence="2" id="KW-0805">Transcription regulation</keyword>
<protein>
    <recommendedName>
        <fullName evidence="6">BHLH domain-containing protein</fullName>
    </recommendedName>
</protein>
<dbReference type="PANTHER" id="PTHR12565">
    <property type="entry name" value="STEROL REGULATORY ELEMENT-BINDING PROTEIN"/>
    <property type="match status" value="1"/>
</dbReference>
<evidence type="ECO:0000313" key="8">
    <source>
        <dbReference type="Proteomes" id="UP001634393"/>
    </source>
</evidence>
<evidence type="ECO:0000256" key="4">
    <source>
        <dbReference type="ARBA" id="ARBA00023242"/>
    </source>
</evidence>
<proteinExistence type="predicted"/>
<dbReference type="EMBL" id="JBJXBP010000001">
    <property type="protein sequence ID" value="KAL3850443.1"/>
    <property type="molecule type" value="Genomic_DNA"/>
</dbReference>